<evidence type="ECO:0000256" key="11">
    <source>
        <dbReference type="PROSITE-ProRule" id="PRU01360"/>
    </source>
</evidence>
<dbReference type="InterPro" id="IPR039426">
    <property type="entry name" value="TonB-dep_rcpt-like"/>
</dbReference>
<keyword evidence="6 13" id="KW-0732">Signal</keyword>
<reference evidence="16 17" key="1">
    <citation type="submission" date="2022-09" db="EMBL/GenBank/DDBJ databases">
        <authorList>
            <person name="Giprobiosintez L."/>
        </authorList>
    </citation>
    <scope>NUCLEOTIDE SEQUENCE [LARGE SCALE GENOMIC DNA]</scope>
    <source>
        <strain evidence="17">VKPM-B-12549 (GBS-15)</strain>
    </source>
</reference>
<dbReference type="EMBL" id="CP104311">
    <property type="protein sequence ID" value="WWF02635.1"/>
    <property type="molecule type" value="Genomic_DNA"/>
</dbReference>
<keyword evidence="17" id="KW-1185">Reference proteome</keyword>
<dbReference type="Gene3D" id="2.170.130.10">
    <property type="entry name" value="TonB-dependent receptor, plug domain"/>
    <property type="match status" value="1"/>
</dbReference>
<evidence type="ECO:0000256" key="2">
    <source>
        <dbReference type="ARBA" id="ARBA00008143"/>
    </source>
</evidence>
<feature type="domain" description="TonB-dependent receptor-like beta-barrel" evidence="14">
    <location>
        <begin position="198"/>
        <end position="601"/>
    </location>
</feature>
<feature type="signal peptide" evidence="13">
    <location>
        <begin position="1"/>
        <end position="21"/>
    </location>
</feature>
<evidence type="ECO:0000256" key="13">
    <source>
        <dbReference type="SAM" id="SignalP"/>
    </source>
</evidence>
<evidence type="ECO:0000256" key="3">
    <source>
        <dbReference type="ARBA" id="ARBA00022448"/>
    </source>
</evidence>
<dbReference type="Pfam" id="PF07715">
    <property type="entry name" value="Plug"/>
    <property type="match status" value="1"/>
</dbReference>
<evidence type="ECO:0000256" key="12">
    <source>
        <dbReference type="RuleBase" id="RU003357"/>
    </source>
</evidence>
<gene>
    <name evidence="16" type="ORF">N4J17_03200</name>
</gene>
<feature type="domain" description="TonB-dependent receptor plug" evidence="15">
    <location>
        <begin position="56"/>
        <end position="154"/>
    </location>
</feature>
<evidence type="ECO:0000259" key="15">
    <source>
        <dbReference type="Pfam" id="PF07715"/>
    </source>
</evidence>
<evidence type="ECO:0000256" key="8">
    <source>
        <dbReference type="ARBA" id="ARBA00023136"/>
    </source>
</evidence>
<keyword evidence="5 11" id="KW-0812">Transmembrane</keyword>
<feature type="chain" id="PRO_5045860260" evidence="13">
    <location>
        <begin position="22"/>
        <end position="628"/>
    </location>
</feature>
<evidence type="ECO:0000256" key="9">
    <source>
        <dbReference type="ARBA" id="ARBA00023170"/>
    </source>
</evidence>
<dbReference type="Pfam" id="PF00593">
    <property type="entry name" value="TonB_dep_Rec_b-barrel"/>
    <property type="match status" value="1"/>
</dbReference>
<dbReference type="InterPro" id="IPR000531">
    <property type="entry name" value="Beta-barrel_TonB"/>
</dbReference>
<keyword evidence="9 16" id="KW-0675">Receptor</keyword>
<evidence type="ECO:0000313" key="16">
    <source>
        <dbReference type="EMBL" id="WWF02635.1"/>
    </source>
</evidence>
<dbReference type="Proteomes" id="UP001359308">
    <property type="component" value="Chromosome"/>
</dbReference>
<sequence length="628" mass="68469">MSLRAEVIGLLTAMASLSATANEQTQEDEQKSIVHLSPLVVSGTLSYPFGHQTDDHAVTALDNQALIRSGKRGLEETLQGFPSLNMLTVPAGGVASLTLRGASGYGLIQIDGIPLPISNTGQFNLAGMPAEAFENSEMIRGSGAVLYGSHALGGLIRLSTRDLLATTGSAHIEGGSFGALRDTVAGSWAGDHGRISGTYSRDDFFDGTPYVNPQFGDGYRKPANASLATLRGSAKLGDVGETESSLVYSDSHSGYGKYVLTPEHVLDFVDDPNAFIDQETWLAQNRSRVALHDHWQSGLQFGFTQQQKTVRSGTVETGMLAHTYLVRWENLHQWITPDTGTWRLTWGGEGWYEDGSTPDGRYGGQRATGVAVGRLEVKSDRYSGVVGFRTDSYEQYGVHTTFHAGSQYRLLPEFAVFADGGIGYRLPSFPELLTPFIGNPTLRPEQGASGQAGFNWDVTGSTQLSLTGFYNRFDDLIILARLPIGLYRSENIPHTRIMGLEMQGDTAWNAQFSSGIDYTLSSNENLDTGAPLPHRPDNIGRFWTEWRGHTWPLRLWTEAIYRGASYSDGRNIRIGDALLINMTLNYIVDPRLTLYVRGENITNNQTSDTYILGVPGAAMYGGIRASLP</sequence>
<evidence type="ECO:0000256" key="6">
    <source>
        <dbReference type="ARBA" id="ARBA00022729"/>
    </source>
</evidence>
<keyword evidence="3 11" id="KW-0813">Transport</keyword>
<dbReference type="SUPFAM" id="SSF56935">
    <property type="entry name" value="Porins"/>
    <property type="match status" value="1"/>
</dbReference>
<comment type="subcellular location">
    <subcellularLocation>
        <location evidence="1 11">Cell outer membrane</location>
        <topology evidence="1 11">Multi-pass membrane protein</topology>
    </subcellularLocation>
</comment>
<evidence type="ECO:0000256" key="1">
    <source>
        <dbReference type="ARBA" id="ARBA00004571"/>
    </source>
</evidence>
<name>A0ABZ2F8A9_METCP</name>
<evidence type="ECO:0000259" key="14">
    <source>
        <dbReference type="Pfam" id="PF00593"/>
    </source>
</evidence>
<proteinExistence type="inferred from homology"/>
<evidence type="ECO:0000256" key="10">
    <source>
        <dbReference type="ARBA" id="ARBA00023237"/>
    </source>
</evidence>
<dbReference type="InterPro" id="IPR012910">
    <property type="entry name" value="Plug_dom"/>
</dbReference>
<keyword evidence="10 11" id="KW-0998">Cell outer membrane</keyword>
<comment type="similarity">
    <text evidence="2">Belongs to the TonB-dependent receptor family. Hemoglobin/haptoglobin binding protein subfamily.</text>
</comment>
<dbReference type="PROSITE" id="PS52016">
    <property type="entry name" value="TONB_DEPENDENT_REC_3"/>
    <property type="match status" value="1"/>
</dbReference>
<dbReference type="InterPro" id="IPR036942">
    <property type="entry name" value="Beta-barrel_TonB_sf"/>
</dbReference>
<evidence type="ECO:0000256" key="4">
    <source>
        <dbReference type="ARBA" id="ARBA00022452"/>
    </source>
</evidence>
<dbReference type="RefSeq" id="WP_198322999.1">
    <property type="nucleotide sequence ID" value="NZ_CP104311.1"/>
</dbReference>
<evidence type="ECO:0000256" key="7">
    <source>
        <dbReference type="ARBA" id="ARBA00023077"/>
    </source>
</evidence>
<dbReference type="InterPro" id="IPR037066">
    <property type="entry name" value="Plug_dom_sf"/>
</dbReference>
<protein>
    <submittedName>
        <fullName evidence="16">TonB-dependent receptor</fullName>
    </submittedName>
</protein>
<keyword evidence="8 11" id="KW-0472">Membrane</keyword>
<evidence type="ECO:0000313" key="17">
    <source>
        <dbReference type="Proteomes" id="UP001359308"/>
    </source>
</evidence>
<dbReference type="Gene3D" id="2.40.170.20">
    <property type="entry name" value="TonB-dependent receptor, beta-barrel domain"/>
    <property type="match status" value="1"/>
</dbReference>
<evidence type="ECO:0000256" key="5">
    <source>
        <dbReference type="ARBA" id="ARBA00022692"/>
    </source>
</evidence>
<dbReference type="PANTHER" id="PTHR30069">
    <property type="entry name" value="TONB-DEPENDENT OUTER MEMBRANE RECEPTOR"/>
    <property type="match status" value="1"/>
</dbReference>
<keyword evidence="7 12" id="KW-0798">TonB box</keyword>
<accession>A0ABZ2F8A9</accession>
<keyword evidence="4 11" id="KW-1134">Transmembrane beta strand</keyword>
<dbReference type="PANTHER" id="PTHR30069:SF29">
    <property type="entry name" value="HEMOGLOBIN AND HEMOGLOBIN-HAPTOGLOBIN-BINDING PROTEIN 1-RELATED"/>
    <property type="match status" value="1"/>
</dbReference>
<organism evidence="16 17">
    <name type="scientific">Methylococcus capsulatus</name>
    <dbReference type="NCBI Taxonomy" id="414"/>
    <lineage>
        <taxon>Bacteria</taxon>
        <taxon>Pseudomonadati</taxon>
        <taxon>Pseudomonadota</taxon>
        <taxon>Gammaproteobacteria</taxon>
        <taxon>Methylococcales</taxon>
        <taxon>Methylococcaceae</taxon>
        <taxon>Methylococcus</taxon>
    </lineage>
</organism>